<evidence type="ECO:0000259" key="4">
    <source>
        <dbReference type="PROSITE" id="PS51118"/>
    </source>
</evidence>
<dbReference type="Pfam" id="PF01638">
    <property type="entry name" value="HxlR"/>
    <property type="match status" value="1"/>
</dbReference>
<dbReference type="InterPro" id="IPR002577">
    <property type="entry name" value="HTH_HxlR"/>
</dbReference>
<reference evidence="5 6" key="1">
    <citation type="journal article" date="2021" name="Microbiol. Spectr.">
        <title>A Single Bacterium Capable of Oxidation and Reduction of Iron at Circumneutral pH.</title>
        <authorList>
            <person name="Kato S."/>
            <person name="Ohkuma M."/>
        </authorList>
    </citation>
    <scope>NUCLEOTIDE SEQUENCE [LARGE SCALE GENOMIC DNA]</scope>
    <source>
        <strain evidence="5 6">MIZ03</strain>
    </source>
</reference>
<evidence type="ECO:0000313" key="5">
    <source>
        <dbReference type="EMBL" id="BCO27441.1"/>
    </source>
</evidence>
<organism evidence="5 6">
    <name type="scientific">Rhodoferax lithotrophicus</name>
    <dbReference type="NCBI Taxonomy" id="2798804"/>
    <lineage>
        <taxon>Bacteria</taxon>
        <taxon>Pseudomonadati</taxon>
        <taxon>Pseudomonadota</taxon>
        <taxon>Betaproteobacteria</taxon>
        <taxon>Burkholderiales</taxon>
        <taxon>Comamonadaceae</taxon>
        <taxon>Rhodoferax</taxon>
    </lineage>
</organism>
<evidence type="ECO:0000256" key="1">
    <source>
        <dbReference type="ARBA" id="ARBA00023015"/>
    </source>
</evidence>
<dbReference type="EMBL" id="AP024238">
    <property type="protein sequence ID" value="BCO27441.1"/>
    <property type="molecule type" value="Genomic_DNA"/>
</dbReference>
<evidence type="ECO:0000256" key="2">
    <source>
        <dbReference type="ARBA" id="ARBA00023125"/>
    </source>
</evidence>
<dbReference type="PANTHER" id="PTHR33204">
    <property type="entry name" value="TRANSCRIPTIONAL REGULATOR, MARR FAMILY"/>
    <property type="match status" value="1"/>
</dbReference>
<dbReference type="SUPFAM" id="SSF46785">
    <property type="entry name" value="Winged helix' DNA-binding domain"/>
    <property type="match status" value="1"/>
</dbReference>
<accession>A0ABN6D966</accession>
<evidence type="ECO:0000313" key="6">
    <source>
        <dbReference type="Proteomes" id="UP000824366"/>
    </source>
</evidence>
<dbReference type="Proteomes" id="UP000824366">
    <property type="component" value="Chromosome"/>
</dbReference>
<sequence length="128" mass="14895">MAVHKSKVDWAERCPIRDVLERMGDRWSMLVLFTLSEHQSLRFSVLKTTIGDISQRMLSQTLRRLEQDGLVLRTAHATVPPRVDYELTTLGQSFLLPMRQLLHWAEQNHQQVRDARAAYVPPPRHEAL</sequence>
<dbReference type="PROSITE" id="PS51118">
    <property type="entry name" value="HTH_HXLR"/>
    <property type="match status" value="1"/>
</dbReference>
<name>A0ABN6D966_9BURK</name>
<keyword evidence="2" id="KW-0238">DNA-binding</keyword>
<keyword evidence="3" id="KW-0804">Transcription</keyword>
<dbReference type="InterPro" id="IPR036388">
    <property type="entry name" value="WH-like_DNA-bd_sf"/>
</dbReference>
<feature type="domain" description="HTH hxlR-type" evidence="4">
    <location>
        <begin position="14"/>
        <end position="113"/>
    </location>
</feature>
<proteinExistence type="predicted"/>
<gene>
    <name evidence="5" type="ORF">MIZ03_2329</name>
</gene>
<keyword evidence="6" id="KW-1185">Reference proteome</keyword>
<protein>
    <recommendedName>
        <fullName evidence="4">HTH hxlR-type domain-containing protein</fullName>
    </recommendedName>
</protein>
<dbReference type="RefSeq" id="WP_223912416.1">
    <property type="nucleotide sequence ID" value="NZ_AP024238.1"/>
</dbReference>
<dbReference type="Gene3D" id="1.10.10.10">
    <property type="entry name" value="Winged helix-like DNA-binding domain superfamily/Winged helix DNA-binding domain"/>
    <property type="match status" value="1"/>
</dbReference>
<keyword evidence="1" id="KW-0805">Transcription regulation</keyword>
<dbReference type="PANTHER" id="PTHR33204:SF39">
    <property type="entry name" value="TRANSCRIPTIONAL REGULATORY PROTEIN"/>
    <property type="match status" value="1"/>
</dbReference>
<evidence type="ECO:0000256" key="3">
    <source>
        <dbReference type="ARBA" id="ARBA00023163"/>
    </source>
</evidence>
<dbReference type="InterPro" id="IPR036390">
    <property type="entry name" value="WH_DNA-bd_sf"/>
</dbReference>